<comment type="pathway">
    <text evidence="4 6">Amino-acid degradation; L-kynurenine degradation; L-alanine and anthranilate from L-kynurenine: step 1/1.</text>
</comment>
<reference evidence="7" key="2">
    <citation type="journal article" date="2023" name="Syst. Appl. Microbiol.">
        <title>Govania unica gen. nov., sp. nov., a rare biosphere bacterium that represents a novel family in the class Alphaproteobacteria.</title>
        <authorList>
            <person name="Vandamme P."/>
            <person name="Peeters C."/>
            <person name="Hettiarachchi A."/>
            <person name="Cnockaert M."/>
            <person name="Carlier A."/>
        </authorList>
    </citation>
    <scope>NUCLEOTIDE SEQUENCE</scope>
    <source>
        <strain evidence="7">LMG 31809</strain>
    </source>
</reference>
<dbReference type="PANTHER" id="PTHR14084">
    <property type="entry name" value="KYNURENINASE"/>
    <property type="match status" value="1"/>
</dbReference>
<dbReference type="EC" id="3.7.1.3" evidence="4 5"/>
<evidence type="ECO:0000256" key="6">
    <source>
        <dbReference type="PIRNR" id="PIRNR038800"/>
    </source>
</evidence>
<evidence type="ECO:0000256" key="4">
    <source>
        <dbReference type="HAMAP-Rule" id="MF_01970"/>
    </source>
</evidence>
<comment type="cofactor">
    <cofactor evidence="4 6">
        <name>pyridoxal 5'-phosphate</name>
        <dbReference type="ChEBI" id="CHEBI:597326"/>
    </cofactor>
</comment>
<feature type="binding site" evidence="4">
    <location>
        <position position="99"/>
    </location>
    <ligand>
        <name>pyridoxal 5'-phosphate</name>
        <dbReference type="ChEBI" id="CHEBI:597326"/>
    </ligand>
</feature>
<keyword evidence="3 4" id="KW-0663">Pyridoxal phosphate</keyword>
<feature type="binding site" evidence="4">
    <location>
        <begin position="127"/>
        <end position="130"/>
    </location>
    <ligand>
        <name>pyridoxal 5'-phosphate</name>
        <dbReference type="ChEBI" id="CHEBI:597326"/>
    </ligand>
</feature>
<dbReference type="Proteomes" id="UP001141619">
    <property type="component" value="Unassembled WGS sequence"/>
</dbReference>
<feature type="binding site" evidence="4">
    <location>
        <position position="100"/>
    </location>
    <ligand>
        <name>pyridoxal 5'-phosphate</name>
        <dbReference type="ChEBI" id="CHEBI:597326"/>
    </ligand>
</feature>
<keyword evidence="2 4" id="KW-0378">Hydrolase</keyword>
<evidence type="ECO:0000313" key="7">
    <source>
        <dbReference type="EMBL" id="MDA5194011.1"/>
    </source>
</evidence>
<dbReference type="GO" id="GO:0097053">
    <property type="term" value="P:L-kynurenine catabolic process"/>
    <property type="evidence" value="ECO:0007669"/>
    <property type="project" value="UniProtKB-UniRule"/>
</dbReference>
<organism evidence="7 8">
    <name type="scientific">Govanella unica</name>
    <dbReference type="NCBI Taxonomy" id="2975056"/>
    <lineage>
        <taxon>Bacteria</taxon>
        <taxon>Pseudomonadati</taxon>
        <taxon>Pseudomonadota</taxon>
        <taxon>Alphaproteobacteria</taxon>
        <taxon>Emcibacterales</taxon>
        <taxon>Govanellaceae</taxon>
        <taxon>Govanella</taxon>
    </lineage>
</organism>
<comment type="catalytic activity">
    <reaction evidence="4 6">
        <text>L-kynurenine + H2O = anthranilate + L-alanine + H(+)</text>
        <dbReference type="Rhea" id="RHEA:16813"/>
        <dbReference type="ChEBI" id="CHEBI:15377"/>
        <dbReference type="ChEBI" id="CHEBI:15378"/>
        <dbReference type="ChEBI" id="CHEBI:16567"/>
        <dbReference type="ChEBI" id="CHEBI:57959"/>
        <dbReference type="ChEBI" id="CHEBI:57972"/>
        <dbReference type="EC" id="3.7.1.3"/>
    </reaction>
</comment>
<sequence>MTALTRDDFLALDAADELAPFREQFVLPDDVIYMDGNSLGVLPRTAAARVQDVVTREWGQDLIKSWNSADWINLPQRVGALIAGLIGTDAANVVAADSTSINLYKLAAAALRMQAPRRKIITELGNFPTDLYVLQGLAEYLDVELVAVPRDQILDVVDEDTALVSLTHVHYKTGVMFDMPSVTKAVQAKGALMLWDLCHSAGALPVRLEDCNADMAIGCGYKYLNGGPGAPAFLYVAARHQAAVQPPLSGWMGHARPFDFTDVYTPAAGITRNLCGTPGVIAMSILEESLKIFAKVDLSLLRKKSQHMGQQFMQLIEQECATYGFTIVSPWDNDMRGSQVSLGHDEGYAIMQALIARGLIGDFRAPEVLRFGLTPLYLRYQDLWDAVAILRDVMESGVWNQEDYKRRSAVT</sequence>
<dbReference type="NCBIfam" id="TIGR01814">
    <property type="entry name" value="kynureninase"/>
    <property type="match status" value="1"/>
</dbReference>
<dbReference type="Pfam" id="PF22580">
    <property type="entry name" value="KYNU_C"/>
    <property type="match status" value="1"/>
</dbReference>
<comment type="pathway">
    <text evidence="4 6">Cofactor biosynthesis; NAD(+) biosynthesis; quinolinate from L-kynurenine: step 2/3.</text>
</comment>
<protein>
    <recommendedName>
        <fullName evidence="4 5">Kynureninase</fullName>
        <ecNumber evidence="4 5">3.7.1.3</ecNumber>
    </recommendedName>
    <alternativeName>
        <fullName evidence="4">L-kynurenine hydrolase</fullName>
    </alternativeName>
</protein>
<dbReference type="GO" id="GO:0019441">
    <property type="term" value="P:L-tryptophan catabolic process to kynurenine"/>
    <property type="evidence" value="ECO:0007669"/>
    <property type="project" value="TreeGrafter"/>
</dbReference>
<feature type="binding site" evidence="4">
    <location>
        <position position="277"/>
    </location>
    <ligand>
        <name>pyridoxal 5'-phosphate</name>
        <dbReference type="ChEBI" id="CHEBI:597326"/>
    </ligand>
</feature>
<feature type="modified residue" description="N6-(pyridoxal phosphate)lysine" evidence="4">
    <location>
        <position position="222"/>
    </location>
</feature>
<comment type="similarity">
    <text evidence="4 6">Belongs to the kynureninase family.</text>
</comment>
<dbReference type="GO" id="GO:0005737">
    <property type="term" value="C:cytoplasm"/>
    <property type="evidence" value="ECO:0007669"/>
    <property type="project" value="UniProtKB-UniRule"/>
</dbReference>
<evidence type="ECO:0000256" key="3">
    <source>
        <dbReference type="ARBA" id="ARBA00022898"/>
    </source>
</evidence>
<feature type="binding site" evidence="4">
    <location>
        <position position="167"/>
    </location>
    <ligand>
        <name>pyridoxal 5'-phosphate</name>
        <dbReference type="ChEBI" id="CHEBI:597326"/>
    </ligand>
</feature>
<comment type="catalytic activity">
    <reaction evidence="6">
        <text>3-hydroxy-L-kynurenine + H2O = 3-hydroxyanthranilate + L-alanine + H(+)</text>
        <dbReference type="Rhea" id="RHEA:25143"/>
        <dbReference type="ChEBI" id="CHEBI:15377"/>
        <dbReference type="ChEBI" id="CHEBI:15378"/>
        <dbReference type="ChEBI" id="CHEBI:36559"/>
        <dbReference type="ChEBI" id="CHEBI:57972"/>
        <dbReference type="ChEBI" id="CHEBI:58125"/>
        <dbReference type="EC" id="3.7.1.3"/>
    </reaction>
</comment>
<dbReference type="InterPro" id="IPR010111">
    <property type="entry name" value="Kynureninase"/>
</dbReference>
<accession>A0A9X3Z7B9</accession>
<dbReference type="GO" id="GO:0030429">
    <property type="term" value="F:kynureninase activity"/>
    <property type="evidence" value="ECO:0007669"/>
    <property type="project" value="UniProtKB-UniRule"/>
</dbReference>
<feature type="binding site" evidence="4">
    <location>
        <position position="199"/>
    </location>
    <ligand>
        <name>pyridoxal 5'-phosphate</name>
        <dbReference type="ChEBI" id="CHEBI:597326"/>
    </ligand>
</feature>
<dbReference type="PANTHER" id="PTHR14084:SF0">
    <property type="entry name" value="KYNURENINASE"/>
    <property type="match status" value="1"/>
</dbReference>
<dbReference type="SUPFAM" id="SSF53383">
    <property type="entry name" value="PLP-dependent transferases"/>
    <property type="match status" value="1"/>
</dbReference>
<evidence type="ECO:0000313" key="8">
    <source>
        <dbReference type="Proteomes" id="UP001141619"/>
    </source>
</evidence>
<dbReference type="InterPro" id="IPR015421">
    <property type="entry name" value="PyrdxlP-dep_Trfase_major"/>
</dbReference>
<dbReference type="GO" id="GO:0030170">
    <property type="term" value="F:pyridoxal phosphate binding"/>
    <property type="evidence" value="ECO:0007669"/>
    <property type="project" value="UniProtKB-UniRule"/>
</dbReference>
<dbReference type="InterPro" id="IPR015422">
    <property type="entry name" value="PyrdxlP-dep_Trfase_small"/>
</dbReference>
<comment type="function">
    <text evidence="4 6">Catalyzes the cleavage of L-kynurenine (L-Kyn) and L-3-hydroxykynurenine (L-3OHKyn) into anthranilic acid (AA) and 3-hydroxyanthranilic acid (3-OHAA), respectively.</text>
</comment>
<dbReference type="RefSeq" id="WP_274943717.1">
    <property type="nucleotide sequence ID" value="NZ_JANWOI010000003.1"/>
</dbReference>
<feature type="binding site" evidence="4">
    <location>
        <position position="196"/>
    </location>
    <ligand>
        <name>pyridoxal 5'-phosphate</name>
        <dbReference type="ChEBI" id="CHEBI:597326"/>
    </ligand>
</feature>
<gene>
    <name evidence="4 7" type="primary">kynU</name>
    <name evidence="7" type="ORF">NYP16_08615</name>
</gene>
<evidence type="ECO:0000256" key="1">
    <source>
        <dbReference type="ARBA" id="ARBA00022642"/>
    </source>
</evidence>
<dbReference type="Gene3D" id="3.90.1150.10">
    <property type="entry name" value="Aspartate Aminotransferase, domain 1"/>
    <property type="match status" value="1"/>
</dbReference>
<comment type="subunit">
    <text evidence="4 6">Homodimer.</text>
</comment>
<proteinExistence type="inferred from homology"/>
<dbReference type="HAMAP" id="MF_01970">
    <property type="entry name" value="Kynureninase"/>
    <property type="match status" value="1"/>
</dbReference>
<evidence type="ECO:0000256" key="2">
    <source>
        <dbReference type="ARBA" id="ARBA00022801"/>
    </source>
</evidence>
<dbReference type="EMBL" id="JANWOI010000003">
    <property type="protein sequence ID" value="MDA5194011.1"/>
    <property type="molecule type" value="Genomic_DNA"/>
</dbReference>
<dbReference type="Gene3D" id="3.40.640.10">
    <property type="entry name" value="Type I PLP-dependent aspartate aminotransferase-like (Major domain)"/>
    <property type="match status" value="1"/>
</dbReference>
<keyword evidence="8" id="KW-1185">Reference proteome</keyword>
<evidence type="ECO:0000256" key="5">
    <source>
        <dbReference type="NCBIfam" id="TIGR01814"/>
    </source>
</evidence>
<dbReference type="GO" id="GO:0019805">
    <property type="term" value="P:quinolinate biosynthetic process"/>
    <property type="evidence" value="ECO:0007669"/>
    <property type="project" value="UniProtKB-UniRule"/>
</dbReference>
<feature type="binding site" evidence="4">
    <location>
        <position position="251"/>
    </location>
    <ligand>
        <name>pyridoxal 5'-phosphate</name>
        <dbReference type="ChEBI" id="CHEBI:597326"/>
    </ligand>
</feature>
<reference evidence="7" key="1">
    <citation type="submission" date="2022-08" db="EMBL/GenBank/DDBJ databases">
        <authorList>
            <person name="Vandamme P."/>
            <person name="Hettiarachchi A."/>
            <person name="Peeters C."/>
            <person name="Cnockaert M."/>
            <person name="Carlier A."/>
        </authorList>
    </citation>
    <scope>NUCLEOTIDE SEQUENCE</scope>
    <source>
        <strain evidence="7">LMG 31809</strain>
    </source>
</reference>
<dbReference type="GO" id="GO:0009435">
    <property type="term" value="P:NAD+ biosynthetic process"/>
    <property type="evidence" value="ECO:0007669"/>
    <property type="project" value="UniProtKB-UniRule"/>
</dbReference>
<dbReference type="AlphaFoldDB" id="A0A9X3Z7B9"/>
<dbReference type="PIRSF" id="PIRSF038800">
    <property type="entry name" value="KYNU"/>
    <property type="match status" value="1"/>
</dbReference>
<dbReference type="GO" id="GO:0043420">
    <property type="term" value="P:anthranilate metabolic process"/>
    <property type="evidence" value="ECO:0007669"/>
    <property type="project" value="TreeGrafter"/>
</dbReference>
<keyword evidence="1 4" id="KW-0662">Pyridine nucleotide biosynthesis</keyword>
<feature type="binding site" evidence="4">
    <location>
        <position position="221"/>
    </location>
    <ligand>
        <name>pyridoxal 5'-phosphate</name>
        <dbReference type="ChEBI" id="CHEBI:597326"/>
    </ligand>
</feature>
<dbReference type="InterPro" id="IPR015424">
    <property type="entry name" value="PyrdxlP-dep_Trfase"/>
</dbReference>
<comment type="caution">
    <text evidence="7">The sequence shown here is derived from an EMBL/GenBank/DDBJ whole genome shotgun (WGS) entry which is preliminary data.</text>
</comment>
<name>A0A9X3Z7B9_9PROT</name>